<dbReference type="InterPro" id="IPR046346">
    <property type="entry name" value="Aminoacid_DH-like_N_sf"/>
</dbReference>
<proteinExistence type="inferred from homology"/>
<comment type="function">
    <text evidence="11">Catalyzes the oxidation of 5,10-methylenetetrahydrofolate to 5,10-methenyltetrahydrofolate and then the hydrolysis of 5,10-methenyltetrahydrofolate to 10-formyltetrahydrofolate.</text>
</comment>
<dbReference type="SUPFAM" id="SSF53223">
    <property type="entry name" value="Aminoacid dehydrogenase-like, N-terminal domain"/>
    <property type="match status" value="1"/>
</dbReference>
<dbReference type="GO" id="GO:0005829">
    <property type="term" value="C:cytosol"/>
    <property type="evidence" value="ECO:0007669"/>
    <property type="project" value="TreeGrafter"/>
</dbReference>
<feature type="binding site" evidence="11">
    <location>
        <begin position="186"/>
        <end position="188"/>
    </location>
    <ligand>
        <name>NADP(+)</name>
        <dbReference type="ChEBI" id="CHEBI:58349"/>
    </ligand>
</feature>
<keyword evidence="9 11" id="KW-0486">Methionine biosynthesis</keyword>
<comment type="similarity">
    <text evidence="11">Belongs to the tetrahydrofolate dehydrogenase/cyclohydrolase family.</text>
</comment>
<dbReference type="GO" id="GO:0009086">
    <property type="term" value="P:methionine biosynthetic process"/>
    <property type="evidence" value="ECO:0007669"/>
    <property type="project" value="UniProtKB-KW"/>
</dbReference>
<evidence type="ECO:0000256" key="3">
    <source>
        <dbReference type="ARBA" id="ARBA00022605"/>
    </source>
</evidence>
<dbReference type="OrthoDB" id="9803580at2"/>
<dbReference type="GO" id="GO:0000105">
    <property type="term" value="P:L-histidine biosynthetic process"/>
    <property type="evidence" value="ECO:0007669"/>
    <property type="project" value="UniProtKB-KW"/>
</dbReference>
<dbReference type="InterPro" id="IPR000672">
    <property type="entry name" value="THF_DH/CycHdrlase"/>
</dbReference>
<evidence type="ECO:0000256" key="7">
    <source>
        <dbReference type="ARBA" id="ARBA00023002"/>
    </source>
</evidence>
<comment type="subunit">
    <text evidence="11">Homodimer.</text>
</comment>
<dbReference type="Proteomes" id="UP000290482">
    <property type="component" value="Chromosome"/>
</dbReference>
<evidence type="ECO:0000259" key="13">
    <source>
        <dbReference type="Pfam" id="PF02882"/>
    </source>
</evidence>
<evidence type="ECO:0000256" key="11">
    <source>
        <dbReference type="HAMAP-Rule" id="MF_01576"/>
    </source>
</evidence>
<protein>
    <recommendedName>
        <fullName evidence="11">Bifunctional protein FolD</fullName>
    </recommendedName>
    <domain>
        <recommendedName>
            <fullName evidence="11">Methylenetetrahydrofolate dehydrogenase</fullName>
            <ecNumber evidence="11">1.5.1.5</ecNumber>
        </recommendedName>
    </domain>
    <domain>
        <recommendedName>
            <fullName evidence="11">Methenyltetrahydrofolate cyclohydrolase</fullName>
            <ecNumber evidence="11">3.5.4.9</ecNumber>
        </recommendedName>
    </domain>
</protein>
<evidence type="ECO:0000256" key="1">
    <source>
        <dbReference type="ARBA" id="ARBA00004777"/>
    </source>
</evidence>
<keyword evidence="10 11" id="KW-0511">Multifunctional enzyme</keyword>
<keyword evidence="5 11" id="KW-0378">Hydrolase</keyword>
<dbReference type="Gene3D" id="3.40.50.720">
    <property type="entry name" value="NAD(P)-binding Rossmann-like Domain"/>
    <property type="match status" value="1"/>
</dbReference>
<dbReference type="GO" id="GO:0004488">
    <property type="term" value="F:methylenetetrahydrofolate dehydrogenase (NADP+) activity"/>
    <property type="evidence" value="ECO:0007669"/>
    <property type="project" value="UniProtKB-UniRule"/>
</dbReference>
<dbReference type="PANTHER" id="PTHR48099:SF5">
    <property type="entry name" value="C-1-TETRAHYDROFOLATE SYNTHASE, CYTOPLASMIC"/>
    <property type="match status" value="1"/>
</dbReference>
<dbReference type="InterPro" id="IPR020867">
    <property type="entry name" value="THF_DH/CycHdrlase_CS"/>
</dbReference>
<dbReference type="GO" id="GO:0035999">
    <property type="term" value="P:tetrahydrofolate interconversion"/>
    <property type="evidence" value="ECO:0007669"/>
    <property type="project" value="UniProtKB-UniRule"/>
</dbReference>
<evidence type="ECO:0000313" key="15">
    <source>
        <dbReference type="Proteomes" id="UP000290482"/>
    </source>
</evidence>
<dbReference type="Gene3D" id="3.40.50.10860">
    <property type="entry name" value="Leucine Dehydrogenase, chain A, domain 1"/>
    <property type="match status" value="1"/>
</dbReference>
<gene>
    <name evidence="11 14" type="primary">folD</name>
    <name evidence="14" type="ORF">NCTC10112_00210</name>
</gene>
<dbReference type="InterPro" id="IPR036291">
    <property type="entry name" value="NAD(P)-bd_dom_sf"/>
</dbReference>
<dbReference type="InterPro" id="IPR020631">
    <property type="entry name" value="THF_DH/CycHdrlase_NAD-bd_dom"/>
</dbReference>
<feature type="domain" description="Tetrahydrofolate dehydrogenase/cyclohydrolase catalytic" evidence="12">
    <location>
        <begin position="25"/>
        <end position="141"/>
    </location>
</feature>
<evidence type="ECO:0000256" key="6">
    <source>
        <dbReference type="ARBA" id="ARBA00022857"/>
    </source>
</evidence>
<evidence type="ECO:0000256" key="4">
    <source>
        <dbReference type="ARBA" id="ARBA00022755"/>
    </source>
</evidence>
<comment type="caution">
    <text evidence="11">Lacks conserved residue(s) required for the propagation of feature annotation.</text>
</comment>
<organism evidence="14 15">
    <name type="scientific">Metamycoplasma orale</name>
    <name type="common">Mycoplasma orale</name>
    <dbReference type="NCBI Taxonomy" id="2121"/>
    <lineage>
        <taxon>Bacteria</taxon>
        <taxon>Bacillati</taxon>
        <taxon>Mycoplasmatota</taxon>
        <taxon>Mycoplasmoidales</taxon>
        <taxon>Metamycoplasmataceae</taxon>
        <taxon>Metamycoplasma</taxon>
    </lineage>
</organism>
<keyword evidence="8 11" id="KW-0368">Histidine biosynthesis</keyword>
<comment type="catalytic activity">
    <reaction evidence="11">
        <text>(6R)-5,10-methylene-5,6,7,8-tetrahydrofolate + NADP(+) = (6R)-5,10-methenyltetrahydrofolate + NADPH</text>
        <dbReference type="Rhea" id="RHEA:22812"/>
        <dbReference type="ChEBI" id="CHEBI:15636"/>
        <dbReference type="ChEBI" id="CHEBI:57455"/>
        <dbReference type="ChEBI" id="CHEBI:57783"/>
        <dbReference type="ChEBI" id="CHEBI:58349"/>
        <dbReference type="EC" id="1.5.1.5"/>
    </reaction>
</comment>
<dbReference type="InterPro" id="IPR020630">
    <property type="entry name" value="THF_DH/CycHdrlase_cat_dom"/>
</dbReference>
<dbReference type="GO" id="GO:0006164">
    <property type="term" value="P:purine nucleotide biosynthetic process"/>
    <property type="evidence" value="ECO:0007669"/>
    <property type="project" value="UniProtKB-KW"/>
</dbReference>
<evidence type="ECO:0000256" key="8">
    <source>
        <dbReference type="ARBA" id="ARBA00023102"/>
    </source>
</evidence>
<dbReference type="Pfam" id="PF02882">
    <property type="entry name" value="THF_DHG_CYH_C"/>
    <property type="match status" value="1"/>
</dbReference>
<keyword evidence="15" id="KW-1185">Reference proteome</keyword>
<accession>A0A448ZVY5</accession>
<reference evidence="14 15" key="1">
    <citation type="submission" date="2019-01" db="EMBL/GenBank/DDBJ databases">
        <authorList>
            <consortium name="Pathogen Informatics"/>
        </authorList>
    </citation>
    <scope>NUCLEOTIDE SEQUENCE [LARGE SCALE GENOMIC DNA]</scope>
    <source>
        <strain evidence="14 15">NCTC10112</strain>
    </source>
</reference>
<keyword evidence="7 11" id="KW-0560">Oxidoreductase</keyword>
<dbReference type="KEGG" id="mob:NCTC10112_00210"/>
<dbReference type="EC" id="3.5.4.9" evidence="11"/>
<keyword evidence="4 11" id="KW-0658">Purine biosynthesis</keyword>
<dbReference type="Pfam" id="PF00763">
    <property type="entry name" value="THF_DHG_CYH"/>
    <property type="match status" value="1"/>
</dbReference>
<evidence type="ECO:0000259" key="12">
    <source>
        <dbReference type="Pfam" id="PF00763"/>
    </source>
</evidence>
<dbReference type="GO" id="GO:0004477">
    <property type="term" value="F:methenyltetrahydrofolate cyclohydrolase activity"/>
    <property type="evidence" value="ECO:0007669"/>
    <property type="project" value="UniProtKB-UniRule"/>
</dbReference>
<dbReference type="PROSITE" id="PS00767">
    <property type="entry name" value="THF_DHG_CYH_2"/>
    <property type="match status" value="1"/>
</dbReference>
<keyword evidence="6 11" id="KW-0521">NADP</keyword>
<dbReference type="HAMAP" id="MF_01576">
    <property type="entry name" value="THF_DHG_CYH"/>
    <property type="match status" value="1"/>
</dbReference>
<name>A0A448ZVY5_METOS</name>
<comment type="catalytic activity">
    <reaction evidence="11">
        <text>(6R)-5,10-methenyltetrahydrofolate + H2O = (6R)-10-formyltetrahydrofolate + H(+)</text>
        <dbReference type="Rhea" id="RHEA:23700"/>
        <dbReference type="ChEBI" id="CHEBI:15377"/>
        <dbReference type="ChEBI" id="CHEBI:15378"/>
        <dbReference type="ChEBI" id="CHEBI:57455"/>
        <dbReference type="ChEBI" id="CHEBI:195366"/>
        <dbReference type="EC" id="3.5.4.9"/>
    </reaction>
</comment>
<dbReference type="AlphaFoldDB" id="A0A448ZVY5"/>
<evidence type="ECO:0000256" key="5">
    <source>
        <dbReference type="ARBA" id="ARBA00022801"/>
    </source>
</evidence>
<dbReference type="EC" id="1.5.1.5" evidence="11"/>
<evidence type="ECO:0000256" key="10">
    <source>
        <dbReference type="ARBA" id="ARBA00023268"/>
    </source>
</evidence>
<keyword evidence="2 11" id="KW-0554">One-carbon metabolism</keyword>
<dbReference type="UniPathway" id="UPA00193"/>
<evidence type="ECO:0000313" key="14">
    <source>
        <dbReference type="EMBL" id="VEU55406.1"/>
    </source>
</evidence>
<dbReference type="PRINTS" id="PR00085">
    <property type="entry name" value="THFDHDRGNASE"/>
</dbReference>
<comment type="pathway">
    <text evidence="1 11">One-carbon metabolism; tetrahydrofolate interconversion.</text>
</comment>
<feature type="domain" description="Tetrahydrofolate dehydrogenase/cyclohydrolase NAD(P)-binding" evidence="13">
    <location>
        <begin position="160"/>
        <end position="297"/>
    </location>
</feature>
<feature type="binding site" evidence="11">
    <location>
        <position position="250"/>
    </location>
    <ligand>
        <name>NADP(+)</name>
        <dbReference type="ChEBI" id="CHEBI:58349"/>
    </ligand>
</feature>
<dbReference type="PANTHER" id="PTHR48099">
    <property type="entry name" value="C-1-TETRAHYDROFOLATE SYNTHASE, CYTOPLASMIC-RELATED"/>
    <property type="match status" value="1"/>
</dbReference>
<dbReference type="EMBL" id="LR214940">
    <property type="protein sequence ID" value="VEU55406.1"/>
    <property type="molecule type" value="Genomic_DNA"/>
</dbReference>
<keyword evidence="3 11" id="KW-0028">Amino-acid biosynthesis</keyword>
<evidence type="ECO:0000256" key="2">
    <source>
        <dbReference type="ARBA" id="ARBA00022563"/>
    </source>
</evidence>
<evidence type="ECO:0000256" key="9">
    <source>
        <dbReference type="ARBA" id="ARBA00023167"/>
    </source>
</evidence>
<sequence length="315" mass="35502">MIVLQLKFKVETEVLERHKVAAILLNGKEYANDLKEELKSLFLNIPNNNRPILGIIQVGNLEESNIYIKHKLNIAKDLGLETVFSKLPENSTINQIKDEIVNVSKKVTGLIVQLPFSLNYVLDPKDKQDILNLIPINKDIDGLSEHNCNSNYELNNNFLPATAKGIILLLDKYNINYKKTDISILGQSNIVGKPLAKYLSNFTNKVRVFDKYDDKKDVINSNIVIVATGQKNPIVASNVKKNSIIIDVGIHRNNSKITGDLDFDSFYQKVKYLTPVPGGVGPMTVVSLIINLIKAYVLQNPHDRDKYKVFKKYIG</sequence>
<dbReference type="SUPFAM" id="SSF51735">
    <property type="entry name" value="NAD(P)-binding Rossmann-fold domains"/>
    <property type="match status" value="1"/>
</dbReference>